<reference evidence="5 6" key="1">
    <citation type="submission" date="2019-03" db="EMBL/GenBank/DDBJ databases">
        <authorList>
            <person name="Gaulin E."/>
            <person name="Dumas B."/>
        </authorList>
    </citation>
    <scope>NUCLEOTIDE SEQUENCE [LARGE SCALE GENOMIC DNA]</scope>
    <source>
        <strain evidence="5">CBS 568.67</strain>
    </source>
</reference>
<proteinExistence type="predicted"/>
<dbReference type="GO" id="GO:0016020">
    <property type="term" value="C:membrane"/>
    <property type="evidence" value="ECO:0007669"/>
    <property type="project" value="TreeGrafter"/>
</dbReference>
<dbReference type="GO" id="GO:0016747">
    <property type="term" value="F:acyltransferase activity, transferring groups other than amino-acyl groups"/>
    <property type="evidence" value="ECO:0007669"/>
    <property type="project" value="InterPro"/>
</dbReference>
<feature type="transmembrane region" description="Helical" evidence="1">
    <location>
        <begin position="178"/>
        <end position="198"/>
    </location>
</feature>
<evidence type="ECO:0000313" key="6">
    <source>
        <dbReference type="Proteomes" id="UP000332933"/>
    </source>
</evidence>
<feature type="transmembrane region" description="Helical" evidence="1">
    <location>
        <begin position="233"/>
        <end position="256"/>
    </location>
</feature>
<dbReference type="InterPro" id="IPR043968">
    <property type="entry name" value="SGNH"/>
</dbReference>
<dbReference type="Proteomes" id="UP000332933">
    <property type="component" value="Unassembled WGS sequence"/>
</dbReference>
<dbReference type="PANTHER" id="PTHR23028:SF53">
    <property type="entry name" value="ACYL_TRANSF_3 DOMAIN-CONTAINING PROTEIN"/>
    <property type="match status" value="1"/>
</dbReference>
<evidence type="ECO:0000259" key="3">
    <source>
        <dbReference type="Pfam" id="PF19040"/>
    </source>
</evidence>
<feature type="domain" description="SGNH" evidence="3">
    <location>
        <begin position="494"/>
        <end position="719"/>
    </location>
</feature>
<dbReference type="PANTHER" id="PTHR23028">
    <property type="entry name" value="ACETYLTRANSFERASE"/>
    <property type="match status" value="1"/>
</dbReference>
<feature type="transmembrane region" description="Helical" evidence="1">
    <location>
        <begin position="73"/>
        <end position="93"/>
    </location>
</feature>
<evidence type="ECO:0000313" key="4">
    <source>
        <dbReference type="EMBL" id="KAF0700504.1"/>
    </source>
</evidence>
<organism evidence="5 6">
    <name type="scientific">Aphanomyces stellatus</name>
    <dbReference type="NCBI Taxonomy" id="120398"/>
    <lineage>
        <taxon>Eukaryota</taxon>
        <taxon>Sar</taxon>
        <taxon>Stramenopiles</taxon>
        <taxon>Oomycota</taxon>
        <taxon>Saprolegniomycetes</taxon>
        <taxon>Saprolegniales</taxon>
        <taxon>Verrucalvaceae</taxon>
        <taxon>Aphanomyces</taxon>
    </lineage>
</organism>
<feature type="transmembrane region" description="Helical" evidence="1">
    <location>
        <begin position="114"/>
        <end position="135"/>
    </location>
</feature>
<feature type="transmembrane region" description="Helical" evidence="1">
    <location>
        <begin position="268"/>
        <end position="289"/>
    </location>
</feature>
<evidence type="ECO:0000259" key="2">
    <source>
        <dbReference type="Pfam" id="PF01757"/>
    </source>
</evidence>
<protein>
    <submittedName>
        <fullName evidence="5">Aste57867_8965 protein</fullName>
    </submittedName>
</protein>
<accession>A0A485KLU4</accession>
<sequence>MDATSGLSHVRPSAHFEALAEAPDDSKRTSIAALEPVVPHHPIKYRPDIDGLRCLAVVPVVIFHAYPTLLPGGFVGVDIFFVISGYLISSILYKEHKRGSFTYMDFYSRRVRRIFPALVLVLAFTLTCACLWLLAKPLKACAATMVAGGFFSANVQLMLLEQAYGDATLAGNNPLLHLWSLGVEEQFYIFWPMFASIVSRCRPRVAVILQLIVIIASFLCNIAFLGFHGDNKYSFYFPLSRFWQMAIGGLLAYINVPSTELKPMNPSTLLSAVLSLAGLASIIVAMALLDETMAFPGYWSLLPTLGAATLIYAGPSTPFNKYILGSAPFVYIGQISYALYLWHWPLLVFAKVQFPNEHIRPWYYQPYAMAMASLLLSVATLHCLENHLRRRKSPFVVPTLSGCMVVLLVVGVLVFKFPDTFSTPSRLVQAATTIKSDVDDEHNWSQPPRRSEPTVAKIRAASSERGDTFGFNFTGWTQISEDPIEHSLKVLNQNGTGPAVFAMGDSHISMTAPRFVRLFEIAQQQNKSFPVVYLRGRSAQLPMTCTDAHDTDMAFIKKTKPKVVFYNGNWIQFLRGEGTGPKAENPKCCHFDYTPCPEQSKEDVIELVNRFQAEMTDLVASGIKVFAATVNPEGDEFDGFKMLNGDSVGAVAPVSRSAFRKKYEFTISLIEKAIKAANATLIDFSDNQCMNDVCEVVSTREGEPVFVDRNHIRPYFARNYLTSIDPIIQAALA</sequence>
<reference evidence="4" key="2">
    <citation type="submission" date="2019-06" db="EMBL/GenBank/DDBJ databases">
        <title>Genomics analysis of Aphanomyces spp. identifies a new class of oomycete effector associated with host adaptation.</title>
        <authorList>
            <person name="Gaulin E."/>
        </authorList>
    </citation>
    <scope>NUCLEOTIDE SEQUENCE</scope>
    <source>
        <strain evidence="4">CBS 578.67</strain>
    </source>
</reference>
<dbReference type="GO" id="GO:0000271">
    <property type="term" value="P:polysaccharide biosynthetic process"/>
    <property type="evidence" value="ECO:0007669"/>
    <property type="project" value="TreeGrafter"/>
</dbReference>
<dbReference type="InterPro" id="IPR002656">
    <property type="entry name" value="Acyl_transf_3_dom"/>
</dbReference>
<feature type="transmembrane region" description="Helical" evidence="1">
    <location>
        <begin position="395"/>
        <end position="415"/>
    </location>
</feature>
<dbReference type="Pfam" id="PF19040">
    <property type="entry name" value="SGNH"/>
    <property type="match status" value="1"/>
</dbReference>
<gene>
    <name evidence="5" type="primary">Aste57867_8965</name>
    <name evidence="4" type="ORF">As57867_008930</name>
    <name evidence="5" type="ORF">ASTE57867_8965</name>
</gene>
<feature type="transmembrane region" description="Helical" evidence="1">
    <location>
        <begin position="322"/>
        <end position="342"/>
    </location>
</feature>
<dbReference type="InterPro" id="IPR050879">
    <property type="entry name" value="Acyltransferase_3"/>
</dbReference>
<evidence type="ECO:0000313" key="5">
    <source>
        <dbReference type="EMBL" id="VFT85849.1"/>
    </source>
</evidence>
<name>A0A485KLU4_9STRA</name>
<keyword evidence="6" id="KW-1185">Reference proteome</keyword>
<dbReference type="OrthoDB" id="207378at2759"/>
<keyword evidence="1" id="KW-1133">Transmembrane helix</keyword>
<evidence type="ECO:0000256" key="1">
    <source>
        <dbReference type="SAM" id="Phobius"/>
    </source>
</evidence>
<feature type="transmembrane region" description="Helical" evidence="1">
    <location>
        <begin position="362"/>
        <end position="383"/>
    </location>
</feature>
<keyword evidence="1" id="KW-0472">Membrane</keyword>
<dbReference type="AlphaFoldDB" id="A0A485KLU4"/>
<feature type="domain" description="Acyltransferase 3" evidence="2">
    <location>
        <begin position="48"/>
        <end position="378"/>
    </location>
</feature>
<dbReference type="EMBL" id="CAADRA010005141">
    <property type="protein sequence ID" value="VFT85849.1"/>
    <property type="molecule type" value="Genomic_DNA"/>
</dbReference>
<feature type="transmembrane region" description="Helical" evidence="1">
    <location>
        <begin position="295"/>
        <end position="315"/>
    </location>
</feature>
<feature type="transmembrane region" description="Helical" evidence="1">
    <location>
        <begin position="205"/>
        <end position="227"/>
    </location>
</feature>
<dbReference type="Pfam" id="PF01757">
    <property type="entry name" value="Acyl_transf_3"/>
    <property type="match status" value="1"/>
</dbReference>
<keyword evidence="1" id="KW-0812">Transmembrane</keyword>
<dbReference type="EMBL" id="VJMH01005120">
    <property type="protein sequence ID" value="KAF0700504.1"/>
    <property type="molecule type" value="Genomic_DNA"/>
</dbReference>